<dbReference type="EMBL" id="JAGQLH010000133">
    <property type="protein sequence ID" value="MCA9386342.1"/>
    <property type="molecule type" value="Genomic_DNA"/>
</dbReference>
<proteinExistence type="predicted"/>
<comment type="caution">
    <text evidence="2">The sequence shown here is derived from an EMBL/GenBank/DDBJ whole genome shotgun (WGS) entry which is preliminary data.</text>
</comment>
<evidence type="ECO:0000256" key="1">
    <source>
        <dbReference type="SAM" id="MobiDB-lite"/>
    </source>
</evidence>
<evidence type="ECO:0000313" key="2">
    <source>
        <dbReference type="EMBL" id="MCA9386342.1"/>
    </source>
</evidence>
<dbReference type="AlphaFoldDB" id="A0A955L922"/>
<evidence type="ECO:0000313" key="3">
    <source>
        <dbReference type="Proteomes" id="UP000754563"/>
    </source>
</evidence>
<gene>
    <name evidence="2" type="ORF">KC717_06890</name>
</gene>
<feature type="compositionally biased region" description="Polar residues" evidence="1">
    <location>
        <begin position="1"/>
        <end position="11"/>
    </location>
</feature>
<feature type="region of interest" description="Disordered" evidence="1">
    <location>
        <begin position="1"/>
        <end position="22"/>
    </location>
</feature>
<reference evidence="2" key="2">
    <citation type="journal article" date="2021" name="Microbiome">
        <title>Successional dynamics and alternative stable states in a saline activated sludge microbial community over 9 years.</title>
        <authorList>
            <person name="Wang Y."/>
            <person name="Ye J."/>
            <person name="Ju F."/>
            <person name="Liu L."/>
            <person name="Boyd J.A."/>
            <person name="Deng Y."/>
            <person name="Parks D.H."/>
            <person name="Jiang X."/>
            <person name="Yin X."/>
            <person name="Woodcroft B.J."/>
            <person name="Tyson G.W."/>
            <person name="Hugenholtz P."/>
            <person name="Polz M.F."/>
            <person name="Zhang T."/>
        </authorList>
    </citation>
    <scope>NUCLEOTIDE SEQUENCE</scope>
    <source>
        <strain evidence="2">HKST-UBA11</strain>
    </source>
</reference>
<sequence length="67" mass="7673">MSCESDQNYQSTDEEGSSSDVVYSNNQDSLLLAMIQAFEDRIRMIKYRRGHNAGDPNDEQQNKQAGW</sequence>
<reference evidence="2" key="1">
    <citation type="submission" date="2020-04" db="EMBL/GenBank/DDBJ databases">
        <authorList>
            <person name="Zhang T."/>
        </authorList>
    </citation>
    <scope>NUCLEOTIDE SEQUENCE</scope>
    <source>
        <strain evidence="2">HKST-UBA11</strain>
    </source>
</reference>
<accession>A0A955L922</accession>
<name>A0A955L922_9BACT</name>
<organism evidence="2 3">
    <name type="scientific">Candidatus Dojkabacteria bacterium</name>
    <dbReference type="NCBI Taxonomy" id="2099670"/>
    <lineage>
        <taxon>Bacteria</taxon>
        <taxon>Candidatus Dojkabacteria</taxon>
    </lineage>
</organism>
<protein>
    <submittedName>
        <fullName evidence="2">Uncharacterized protein</fullName>
    </submittedName>
</protein>
<dbReference type="Proteomes" id="UP000754563">
    <property type="component" value="Unassembled WGS sequence"/>
</dbReference>